<sequence>MKKLFFVCSTCILLTACGNPNQVYGLGLVPQSVTGDENGVSVFNVWDAGAAQPLASRHCREYDKEAIFQRMQAISAVFTCE</sequence>
<accession>A0A0P1FF39</accession>
<name>A0A0P1FF39_9RHOB</name>
<protein>
    <recommendedName>
        <fullName evidence="3">Lipoprotein</fullName>
    </recommendedName>
</protein>
<evidence type="ECO:0000313" key="1">
    <source>
        <dbReference type="EMBL" id="CUH60248.1"/>
    </source>
</evidence>
<dbReference type="Proteomes" id="UP000051298">
    <property type="component" value="Unassembled WGS sequence"/>
</dbReference>
<dbReference type="AlphaFoldDB" id="A0A0P1FF39"/>
<dbReference type="PROSITE" id="PS51257">
    <property type="entry name" value="PROKAR_LIPOPROTEIN"/>
    <property type="match status" value="1"/>
</dbReference>
<evidence type="ECO:0000313" key="2">
    <source>
        <dbReference type="Proteomes" id="UP000051298"/>
    </source>
</evidence>
<gene>
    <name evidence="1" type="ORF">THS5294_01537</name>
</gene>
<proteinExistence type="predicted"/>
<organism evidence="1 2">
    <name type="scientific">Thalassobacter stenotrophicus</name>
    <dbReference type="NCBI Taxonomy" id="266809"/>
    <lineage>
        <taxon>Bacteria</taxon>
        <taxon>Pseudomonadati</taxon>
        <taxon>Pseudomonadota</taxon>
        <taxon>Alphaproteobacteria</taxon>
        <taxon>Rhodobacterales</taxon>
        <taxon>Roseobacteraceae</taxon>
        <taxon>Thalassobacter</taxon>
    </lineage>
</organism>
<reference evidence="1 2" key="1">
    <citation type="submission" date="2015-09" db="EMBL/GenBank/DDBJ databases">
        <authorList>
            <consortium name="Swine Surveillance"/>
        </authorList>
    </citation>
    <scope>NUCLEOTIDE SEQUENCE [LARGE SCALE GENOMIC DNA]</scope>
    <source>
        <strain evidence="1 2">CECT 5294</strain>
    </source>
</reference>
<dbReference type="EMBL" id="CYRX01000025">
    <property type="protein sequence ID" value="CUH60248.1"/>
    <property type="molecule type" value="Genomic_DNA"/>
</dbReference>
<evidence type="ECO:0008006" key="3">
    <source>
        <dbReference type="Google" id="ProtNLM"/>
    </source>
</evidence>